<evidence type="ECO:0000313" key="1">
    <source>
        <dbReference type="EMBL" id="KAK1860335.1"/>
    </source>
</evidence>
<comment type="caution">
    <text evidence="1">The sequence shown here is derived from an EMBL/GenBank/DDBJ whole genome shotgun (WGS) entry which is preliminary data.</text>
</comment>
<reference evidence="1" key="1">
    <citation type="submission" date="2019-11" db="EMBL/GenBank/DDBJ databases">
        <title>Nori genome reveals adaptations in red seaweeds to the harsh intertidal environment.</title>
        <authorList>
            <person name="Wang D."/>
            <person name="Mao Y."/>
        </authorList>
    </citation>
    <scope>NUCLEOTIDE SEQUENCE</scope>
    <source>
        <tissue evidence="1">Gametophyte</tissue>
    </source>
</reference>
<gene>
    <name evidence="1" type="ORF">I4F81_002924</name>
</gene>
<dbReference type="Proteomes" id="UP000798662">
    <property type="component" value="Chromosome 1"/>
</dbReference>
<organism evidence="1 2">
    <name type="scientific">Pyropia yezoensis</name>
    <name type="common">Susabi-nori</name>
    <name type="synonym">Porphyra yezoensis</name>
    <dbReference type="NCBI Taxonomy" id="2788"/>
    <lineage>
        <taxon>Eukaryota</taxon>
        <taxon>Rhodophyta</taxon>
        <taxon>Bangiophyceae</taxon>
        <taxon>Bangiales</taxon>
        <taxon>Bangiaceae</taxon>
        <taxon>Pyropia</taxon>
    </lineage>
</organism>
<proteinExistence type="predicted"/>
<protein>
    <submittedName>
        <fullName evidence="1">Uncharacterized protein</fullName>
    </submittedName>
</protein>
<dbReference type="EMBL" id="CM020618">
    <property type="protein sequence ID" value="KAK1860335.1"/>
    <property type="molecule type" value="Genomic_DNA"/>
</dbReference>
<sequence length="202" mass="21890">MCDEFLISFMNSLYPEQIRTLAGQRENQPIVAREDGCLSALISFLVPSTPALAAVAVDALVSLSSHPSNRDLLRDEGDLFAALHALIVDDSSPVPLRRSVLTILEELVDDDDGEEVTELHALGYLDEGGQRLKDAERRARKKKKAVNAGASSLAARLDEQRKADARKRAKQERLLERVGRGVGGGAPAATTASSGGGFWRIW</sequence>
<evidence type="ECO:0000313" key="2">
    <source>
        <dbReference type="Proteomes" id="UP000798662"/>
    </source>
</evidence>
<keyword evidence="2" id="KW-1185">Reference proteome</keyword>
<accession>A0ACC3BQX0</accession>
<name>A0ACC3BQX0_PYRYE</name>